<dbReference type="InterPro" id="IPR029032">
    <property type="entry name" value="AhpD-like"/>
</dbReference>
<dbReference type="Gene3D" id="1.20.1290.10">
    <property type="entry name" value="AhpD-like"/>
    <property type="match status" value="1"/>
</dbReference>
<sequence length="96" mass="10863">MPEVMSNISNCTMHTHQSGYLDSKVKHFISLGMSIIIKCDECIMHHVVALYELGVSREEICECLETAITLQSCPCIKYSQLALDFYDELDSANDEE</sequence>
<evidence type="ECO:0000313" key="2">
    <source>
        <dbReference type="EMBL" id="SNV34872.1"/>
    </source>
</evidence>
<dbReference type="Pfam" id="PF02627">
    <property type="entry name" value="CMD"/>
    <property type="match status" value="1"/>
</dbReference>
<dbReference type="InterPro" id="IPR003779">
    <property type="entry name" value="CMD-like"/>
</dbReference>
<dbReference type="EMBL" id="LT906454">
    <property type="protein sequence ID" value="SNV34872.1"/>
    <property type="molecule type" value="Genomic_DNA"/>
</dbReference>
<dbReference type="OrthoDB" id="9806086at2"/>
<accession>A0A239WKC6</accession>
<dbReference type="KEGG" id="saco:SAME_00410"/>
<name>A0A239WKC6_STRAI</name>
<proteinExistence type="predicted"/>
<dbReference type="AlphaFoldDB" id="A0A239WKC6"/>
<evidence type="ECO:0000259" key="1">
    <source>
        <dbReference type="Pfam" id="PF02627"/>
    </source>
</evidence>
<dbReference type="SUPFAM" id="SSF69118">
    <property type="entry name" value="AhpD-like"/>
    <property type="match status" value="1"/>
</dbReference>
<reference evidence="2 3" key="1">
    <citation type="submission" date="2017-06" db="EMBL/GenBank/DDBJ databases">
        <authorList>
            <consortium name="Pathogen Informatics"/>
        </authorList>
    </citation>
    <scope>NUCLEOTIDE SEQUENCE [LARGE SCALE GENOMIC DNA]</scope>
    <source>
        <strain evidence="2 3">NCTC11291</strain>
    </source>
</reference>
<organism evidence="2 3">
    <name type="scientific">Streptococcus acidominimus</name>
    <dbReference type="NCBI Taxonomy" id="1326"/>
    <lineage>
        <taxon>Bacteria</taxon>
        <taxon>Bacillati</taxon>
        <taxon>Bacillota</taxon>
        <taxon>Bacilli</taxon>
        <taxon>Lactobacillales</taxon>
        <taxon>Streptococcaceae</taxon>
        <taxon>Streptococcus</taxon>
    </lineage>
</organism>
<feature type="domain" description="Carboxymuconolactone decarboxylase-like" evidence="1">
    <location>
        <begin position="2"/>
        <end position="69"/>
    </location>
</feature>
<gene>
    <name evidence="2" type="ORF">SAMEA4504048_00410</name>
</gene>
<dbReference type="GO" id="GO:0051920">
    <property type="term" value="F:peroxiredoxin activity"/>
    <property type="evidence" value="ECO:0007669"/>
    <property type="project" value="InterPro"/>
</dbReference>
<dbReference type="Proteomes" id="UP000215144">
    <property type="component" value="Chromosome 1"/>
</dbReference>
<protein>
    <submittedName>
        <fullName evidence="2">Carboxymuconolactone decarboxylase family</fullName>
    </submittedName>
</protein>
<dbReference type="RefSeq" id="WP_095121728.1">
    <property type="nucleotide sequence ID" value="NZ_LT906454.1"/>
</dbReference>
<dbReference type="PANTHER" id="PTHR33930:SF2">
    <property type="entry name" value="BLR3452 PROTEIN"/>
    <property type="match status" value="1"/>
</dbReference>
<evidence type="ECO:0000313" key="3">
    <source>
        <dbReference type="Proteomes" id="UP000215144"/>
    </source>
</evidence>
<dbReference type="PANTHER" id="PTHR33930">
    <property type="entry name" value="ALKYL HYDROPEROXIDE REDUCTASE AHPD"/>
    <property type="match status" value="1"/>
</dbReference>